<dbReference type="NCBIfam" id="TIGR02523">
    <property type="entry name" value="type_IV_pilV"/>
    <property type="match status" value="1"/>
</dbReference>
<keyword evidence="1" id="KW-0472">Membrane</keyword>
<evidence type="ECO:0000313" key="3">
    <source>
        <dbReference type="Proteomes" id="UP000662770"/>
    </source>
</evidence>
<sequence length="205" mass="21881">MVTGRNLTTFSVEVLAVAGDLTLSKVKRAGFSLIEVMVALVILVIGLIGIFNLHIVAKRSSFESFQQTTAAFLANDILHRMKLNKTELANYAGTYGPLASGDTEPTVCDVSGASCSSADMRIWDIYQWRWLFSGDAELTSSSTSVGGLDSTSACITVGTDRNVTIAIAWKGIQETAGTSINDSTCGTSLGKKRRLFVLTSVIEQG</sequence>
<dbReference type="InterPro" id="IPR013362">
    <property type="entry name" value="Pilus_4_PilV"/>
</dbReference>
<evidence type="ECO:0000256" key="1">
    <source>
        <dbReference type="SAM" id="Phobius"/>
    </source>
</evidence>
<evidence type="ECO:0000313" key="2">
    <source>
        <dbReference type="EMBL" id="QSX34737.1"/>
    </source>
</evidence>
<accession>A0ABX7QTD6</accession>
<keyword evidence="1" id="KW-1133">Transmembrane helix</keyword>
<name>A0ABX7QTD6_9GAMM</name>
<proteinExistence type="predicted"/>
<dbReference type="Pfam" id="PF07963">
    <property type="entry name" value="N_methyl"/>
    <property type="match status" value="1"/>
</dbReference>
<dbReference type="Proteomes" id="UP000662770">
    <property type="component" value="Chromosome"/>
</dbReference>
<dbReference type="InterPro" id="IPR012902">
    <property type="entry name" value="N_methyl_site"/>
</dbReference>
<feature type="transmembrane region" description="Helical" evidence="1">
    <location>
        <begin position="29"/>
        <end position="51"/>
    </location>
</feature>
<dbReference type="NCBIfam" id="TIGR02532">
    <property type="entry name" value="IV_pilin_GFxxxE"/>
    <property type="match status" value="1"/>
</dbReference>
<keyword evidence="3" id="KW-1185">Reference proteome</keyword>
<keyword evidence="1" id="KW-0812">Transmembrane</keyword>
<gene>
    <name evidence="2" type="primary">pilV</name>
    <name evidence="2" type="ORF">JYB87_05735</name>
</gene>
<reference evidence="2 3" key="1">
    <citation type="submission" date="2021-03" db="EMBL/GenBank/DDBJ databases">
        <title>Novel species identification of genus Shewanella.</title>
        <authorList>
            <person name="Liu G."/>
            <person name="Zhang Q."/>
        </authorList>
    </citation>
    <scope>NUCLEOTIDE SEQUENCE [LARGE SCALE GENOMIC DNA]</scope>
    <source>
        <strain evidence="2 3">FJAT-51800</strain>
    </source>
</reference>
<organism evidence="2 3">
    <name type="scientific">Shewanella avicenniae</name>
    <dbReference type="NCBI Taxonomy" id="2814294"/>
    <lineage>
        <taxon>Bacteria</taxon>
        <taxon>Pseudomonadati</taxon>
        <taxon>Pseudomonadota</taxon>
        <taxon>Gammaproteobacteria</taxon>
        <taxon>Alteromonadales</taxon>
        <taxon>Shewanellaceae</taxon>
        <taxon>Shewanella</taxon>
    </lineage>
</organism>
<dbReference type="EMBL" id="CP071503">
    <property type="protein sequence ID" value="QSX34737.1"/>
    <property type="molecule type" value="Genomic_DNA"/>
</dbReference>
<protein>
    <submittedName>
        <fullName evidence="2">Type IV pilus modification protein PilV</fullName>
    </submittedName>
</protein>